<reference evidence="4 5" key="1">
    <citation type="journal article" date="2011" name="Proc. Natl. Acad. Sci. U.S.A.">
        <title>Evolutionary erosion of yeast sex chromosomes by mating-type switching accidents.</title>
        <authorList>
            <person name="Gordon J.L."/>
            <person name="Armisen D."/>
            <person name="Proux-Wera E."/>
            <person name="Oheigeartaigh S.S."/>
            <person name="Byrne K.P."/>
            <person name="Wolfe K.H."/>
        </authorList>
    </citation>
    <scope>NUCLEOTIDE SEQUENCE [LARGE SCALE GENOMIC DNA]</scope>
    <source>
        <strain evidence="5">ATCC 34711 / CBS 6284 / DSM 70876 / NBRC 10599 / NRRL Y-10934 / UCD 77-7</strain>
    </source>
</reference>
<dbReference type="Pfam" id="PF04931">
    <property type="entry name" value="DNA_pol_phi"/>
    <property type="match status" value="1"/>
</dbReference>
<dbReference type="eggNOG" id="KOG1926">
    <property type="taxonomic scope" value="Eukaryota"/>
</dbReference>
<dbReference type="RefSeq" id="XP_004178030.1">
    <property type="nucleotide sequence ID" value="XM_004177982.1"/>
</dbReference>
<protein>
    <submittedName>
        <fullName evidence="4">Uncharacterized protein</fullName>
    </submittedName>
</protein>
<feature type="compositionally biased region" description="Acidic residues" evidence="3">
    <location>
        <begin position="731"/>
        <end position="755"/>
    </location>
</feature>
<dbReference type="GO" id="GO:0000182">
    <property type="term" value="F:rDNA binding"/>
    <property type="evidence" value="ECO:0007669"/>
    <property type="project" value="EnsemblFungi"/>
</dbReference>
<feature type="region of interest" description="Disordered" evidence="3">
    <location>
        <begin position="710"/>
        <end position="757"/>
    </location>
</feature>
<dbReference type="PANTHER" id="PTHR13213:SF2">
    <property type="entry name" value="MYB-BINDING PROTEIN 1A"/>
    <property type="match status" value="1"/>
</dbReference>
<gene>
    <name evidence="4" type="primary">TBLA0A07210</name>
    <name evidence="4" type="ORF">TBLA_0A07210</name>
</gene>
<name>I2GWK9_HENB6</name>
<dbReference type="GO" id="GO:0042134">
    <property type="term" value="F:rRNA primary transcript binding"/>
    <property type="evidence" value="ECO:0007669"/>
    <property type="project" value="EnsemblFungi"/>
</dbReference>
<keyword evidence="5" id="KW-1185">Reference proteome</keyword>
<organism evidence="4 5">
    <name type="scientific">Henningerozyma blattae (strain ATCC 34711 / CBS 6284 / DSM 70876 / NBRC 10599 / NRRL Y-10934 / UCD 77-7)</name>
    <name type="common">Yeast</name>
    <name type="synonym">Tetrapisispora blattae</name>
    <dbReference type="NCBI Taxonomy" id="1071380"/>
    <lineage>
        <taxon>Eukaryota</taxon>
        <taxon>Fungi</taxon>
        <taxon>Dikarya</taxon>
        <taxon>Ascomycota</taxon>
        <taxon>Saccharomycotina</taxon>
        <taxon>Saccharomycetes</taxon>
        <taxon>Saccharomycetales</taxon>
        <taxon>Saccharomycetaceae</taxon>
        <taxon>Henningerozyma</taxon>
    </lineage>
</organism>
<dbReference type="EMBL" id="HE806316">
    <property type="protein sequence ID" value="CCH58511.1"/>
    <property type="molecule type" value="Genomic_DNA"/>
</dbReference>
<dbReference type="FunCoup" id="I2GWK9">
    <property type="interactions" value="429"/>
</dbReference>
<dbReference type="GeneID" id="14493152"/>
<accession>I2GWK9</accession>
<dbReference type="InterPro" id="IPR007015">
    <property type="entry name" value="DNA_pol_V/MYBBP1A"/>
</dbReference>
<sequence>MQVVNRDVFYRLASDLEEERLQSVVLLVKELDELKANNSDENRELVVKEWNYVVNRLINGLASNRKGARLGFSLCLTEVLNLALSQKWKNILPPNLTDISSFLHLISDTLSIPSSKQGEPRKLLKGKDERGLLFGKLFALQSLLNDPIFGKIFNKDNKAILFEFIYELIALSNLKNWIKEPTLFTLFNFIQKIIEFLDRSDIVQLLNILASNNLTLTNEGLSIYIYLIYTNPHISPEDIQIDNNNNNTWKNNDPFLKSNIVLLSKVLLNTSAASQSEKHTSNANWTPRLHYVWDVILPILLNPKSSDKLLNKNGNKRRKVSRDRIKFNEFWRQVIDESFFNEKASHERKYLGFLIIQKTFPLLNTANDIESIFTSNLIRSIINQMNDSKRYLNKISHKTIDQIVSQCQSNSELRLIPVLNGFLFKEENSSSINFDKLTKTKTISRLINLQDLSTDTLSKLFFLFTSKLDSFTTTTELQFLLDSILHIIRSHKSQIIVSHKFLDPVLEPIILLTFFKETADVSISNILKDRLISILNDLTTVGENSSSIQYLTLNLIVNLNEDPKNVLNFKFDDSLLEVKDSAITTLKRAIEHSKRDSRLKSLVSLLSLSVIQLYLADIDSIATIQDLCDFYDRYKSNTIMKNDKNRPSLGIIEILLALFAQKKSILKKLGLAMWESFIDLIELNEFDEIFDVLLTRENKEGFARLFEGDDEYEEIDSHDDEEKDEDKNIDDISTENSDDDNSSDEENDSIVESNDDINRIDKEATSALAKALKLPDNIINDKGEVDLGKLEDISDNEVHFSSSDDDADMSDESMDDEQMMELDGQLSQIFSRRKEALSNIQTGNKRKLDVKESRENVIAFKHRIVDMIEVYLKHIEIITKSSENIERTYFNKILNSIPLIIKSLLLCIQQTLDRNLAEKISKLLKNKLFKIKLVEFKDCGDLTSENILEWISTLHTECILVKKSGQYQPLYFKLCSGSSLFYCRIFAETSTNADLYDSLIDLYGQTTKTWFKNSEMKIPTTIFSDFHNWLSSKRSVTTSSK</sequence>
<evidence type="ECO:0000313" key="4">
    <source>
        <dbReference type="EMBL" id="CCH58511.1"/>
    </source>
</evidence>
<dbReference type="GO" id="GO:0000027">
    <property type="term" value="P:ribosomal large subunit assembly"/>
    <property type="evidence" value="ECO:0007669"/>
    <property type="project" value="EnsemblFungi"/>
</dbReference>
<feature type="compositionally biased region" description="Acidic residues" evidence="3">
    <location>
        <begin position="710"/>
        <end position="724"/>
    </location>
</feature>
<dbReference type="PANTHER" id="PTHR13213">
    <property type="entry name" value="MYB-BINDING PROTEIN 1A FAMILY MEMBER"/>
    <property type="match status" value="1"/>
</dbReference>
<dbReference type="GO" id="GO:0006364">
    <property type="term" value="P:rRNA processing"/>
    <property type="evidence" value="ECO:0007669"/>
    <property type="project" value="EnsemblFungi"/>
</dbReference>
<dbReference type="GO" id="GO:0009303">
    <property type="term" value="P:rRNA transcription"/>
    <property type="evidence" value="ECO:0007669"/>
    <property type="project" value="EnsemblFungi"/>
</dbReference>
<dbReference type="GO" id="GO:0006355">
    <property type="term" value="P:regulation of DNA-templated transcription"/>
    <property type="evidence" value="ECO:0007669"/>
    <property type="project" value="InterPro"/>
</dbReference>
<proteinExistence type="predicted"/>
<dbReference type="InParanoid" id="I2GWK9"/>
<dbReference type="AlphaFoldDB" id="I2GWK9"/>
<dbReference type="KEGG" id="tbl:TBLA_0A07210"/>
<dbReference type="GO" id="GO:0090070">
    <property type="term" value="P:positive regulation of ribosome biogenesis"/>
    <property type="evidence" value="ECO:0007669"/>
    <property type="project" value="EnsemblFungi"/>
</dbReference>
<evidence type="ECO:0000313" key="5">
    <source>
        <dbReference type="Proteomes" id="UP000002866"/>
    </source>
</evidence>
<evidence type="ECO:0000256" key="3">
    <source>
        <dbReference type="SAM" id="MobiDB-lite"/>
    </source>
</evidence>
<comment type="subcellular location">
    <subcellularLocation>
        <location evidence="1">Nucleus</location>
    </subcellularLocation>
</comment>
<evidence type="ECO:0000256" key="2">
    <source>
        <dbReference type="ARBA" id="ARBA00023242"/>
    </source>
</evidence>
<dbReference type="GO" id="GO:0032040">
    <property type="term" value="C:small-subunit processome"/>
    <property type="evidence" value="ECO:0007669"/>
    <property type="project" value="EnsemblFungi"/>
</dbReference>
<evidence type="ECO:0000256" key="1">
    <source>
        <dbReference type="ARBA" id="ARBA00004123"/>
    </source>
</evidence>
<dbReference type="STRING" id="1071380.I2GWK9"/>
<dbReference type="HOGENOM" id="CLU_005212_0_0_1"/>
<dbReference type="Proteomes" id="UP000002866">
    <property type="component" value="Chromosome 1"/>
</dbReference>
<dbReference type="OrthoDB" id="342531at2759"/>
<keyword evidence="2" id="KW-0539">Nucleus</keyword>
<dbReference type="OMA" id="VWKHDDP"/>